<protein>
    <submittedName>
        <fullName evidence="2">Uncharacterized protein</fullName>
    </submittedName>
</protein>
<dbReference type="Proteomes" id="UP000191522">
    <property type="component" value="Unassembled WGS sequence"/>
</dbReference>
<gene>
    <name evidence="2" type="ORF">PENDEC_c009G00686</name>
</gene>
<organism evidence="2 3">
    <name type="scientific">Penicillium decumbens</name>
    <dbReference type="NCBI Taxonomy" id="69771"/>
    <lineage>
        <taxon>Eukaryota</taxon>
        <taxon>Fungi</taxon>
        <taxon>Dikarya</taxon>
        <taxon>Ascomycota</taxon>
        <taxon>Pezizomycotina</taxon>
        <taxon>Eurotiomycetes</taxon>
        <taxon>Eurotiomycetidae</taxon>
        <taxon>Eurotiales</taxon>
        <taxon>Aspergillaceae</taxon>
        <taxon>Penicillium</taxon>
    </lineage>
</organism>
<dbReference type="AlphaFoldDB" id="A0A1V6PCR6"/>
<feature type="compositionally biased region" description="Polar residues" evidence="1">
    <location>
        <begin position="49"/>
        <end position="59"/>
    </location>
</feature>
<feature type="compositionally biased region" description="Basic residues" evidence="1">
    <location>
        <begin position="355"/>
        <end position="371"/>
    </location>
</feature>
<feature type="region of interest" description="Disordered" evidence="1">
    <location>
        <begin position="397"/>
        <end position="417"/>
    </location>
</feature>
<reference evidence="3" key="1">
    <citation type="journal article" date="2017" name="Nat. Microbiol.">
        <title>Global analysis of biosynthetic gene clusters reveals vast potential of secondary metabolite production in Penicillium species.</title>
        <authorList>
            <person name="Nielsen J.C."/>
            <person name="Grijseels S."/>
            <person name="Prigent S."/>
            <person name="Ji B."/>
            <person name="Dainat J."/>
            <person name="Nielsen K.F."/>
            <person name="Frisvad J.C."/>
            <person name="Workman M."/>
            <person name="Nielsen J."/>
        </authorList>
    </citation>
    <scope>NUCLEOTIDE SEQUENCE [LARGE SCALE GENOMIC DNA]</scope>
    <source>
        <strain evidence="3">IBT 11843</strain>
    </source>
</reference>
<proteinExistence type="predicted"/>
<evidence type="ECO:0000313" key="2">
    <source>
        <dbReference type="EMBL" id="OQD74869.1"/>
    </source>
</evidence>
<feature type="compositionally biased region" description="Polar residues" evidence="1">
    <location>
        <begin position="326"/>
        <end position="336"/>
    </location>
</feature>
<feature type="region of interest" description="Disordered" evidence="1">
    <location>
        <begin position="1"/>
        <end position="59"/>
    </location>
</feature>
<dbReference type="OrthoDB" id="5401486at2759"/>
<name>A0A1V6PCR6_PENDC</name>
<feature type="compositionally biased region" description="Polar residues" evidence="1">
    <location>
        <begin position="7"/>
        <end position="30"/>
    </location>
</feature>
<evidence type="ECO:0000313" key="3">
    <source>
        <dbReference type="Proteomes" id="UP000191522"/>
    </source>
</evidence>
<sequence>MTAIHLENNTANDCQESHPGSGQAQASQASPPIRANTVHFGHPNDPNDSHSTPNQSPVFEQAPNTAVYEGYRFYKADPLPGQKATWTRVERTIMHLGQSEFYKMVQKRANKISAAQQYQNLADTRRAHVNQLIHEQRRSDPQVEWSCAYAKERNRSSQGRNAHRDNYETVSMDIILLKRPIKTKPYPRTPMGDLVDLGIPFRLDGNDVPTSPDSRPDTMPQERLPELATFGLHFIPPNLWAQRDRSRASGQTTGPSRPIKGPLPRPVSVMSPFVRLDLGQTPPPETFDENAWKGHGNAFNGQTSADQDGGWSSEASSGEDDKSATFGPQSDMSSTVDADDMDCECHESLNPQKSTHQHRSRSPTHRKRPRDRHMESKGRYYSWRHYYLDVMGARNISPAKRPRRSEAGNADPKPREKRYRIQRIDDEKLRGRLLGCETRVEQWEKAFGHQTRILQQIVEESRQLQRSRSSWNFSQTSHYRCNCSKNGNTE</sequence>
<keyword evidence="3" id="KW-1185">Reference proteome</keyword>
<feature type="region of interest" description="Disordered" evidence="1">
    <location>
        <begin position="241"/>
        <end position="375"/>
    </location>
</feature>
<dbReference type="STRING" id="69771.A0A1V6PCR6"/>
<evidence type="ECO:0000256" key="1">
    <source>
        <dbReference type="SAM" id="MobiDB-lite"/>
    </source>
</evidence>
<accession>A0A1V6PCR6</accession>
<comment type="caution">
    <text evidence="2">The sequence shown here is derived from an EMBL/GenBank/DDBJ whole genome shotgun (WGS) entry which is preliminary data.</text>
</comment>
<dbReference type="EMBL" id="MDYL01000009">
    <property type="protein sequence ID" value="OQD74869.1"/>
    <property type="molecule type" value="Genomic_DNA"/>
</dbReference>